<dbReference type="Pfam" id="PF02607">
    <property type="entry name" value="B12-binding_2"/>
    <property type="match status" value="1"/>
</dbReference>
<keyword evidence="2" id="KW-0479">Metal-binding</keyword>
<evidence type="ECO:0000259" key="5">
    <source>
        <dbReference type="PROSITE" id="PS51337"/>
    </source>
</evidence>
<name>A0A953JA14_9BACT</name>
<gene>
    <name evidence="6" type="ORF">K8I29_02245</name>
</gene>
<organism evidence="6 7">
    <name type="scientific">Candidatus Nitrobium versatile</name>
    <dbReference type="NCBI Taxonomy" id="2884831"/>
    <lineage>
        <taxon>Bacteria</taxon>
        <taxon>Pseudomonadati</taxon>
        <taxon>Nitrospirota</taxon>
        <taxon>Nitrospiria</taxon>
        <taxon>Nitrospirales</taxon>
        <taxon>Nitrospiraceae</taxon>
        <taxon>Candidatus Nitrobium</taxon>
    </lineage>
</organism>
<dbReference type="GO" id="GO:0005829">
    <property type="term" value="C:cytosol"/>
    <property type="evidence" value="ECO:0007669"/>
    <property type="project" value="TreeGrafter"/>
</dbReference>
<dbReference type="PROSITE" id="PS51337">
    <property type="entry name" value="B12_BINDING_NTER"/>
    <property type="match status" value="1"/>
</dbReference>
<evidence type="ECO:0000313" key="7">
    <source>
        <dbReference type="Proteomes" id="UP000705867"/>
    </source>
</evidence>
<dbReference type="Gene3D" id="3.40.50.280">
    <property type="entry name" value="Cobalamin-binding domain"/>
    <property type="match status" value="1"/>
</dbReference>
<dbReference type="GO" id="GO:0031419">
    <property type="term" value="F:cobalamin binding"/>
    <property type="evidence" value="ECO:0007669"/>
    <property type="project" value="InterPro"/>
</dbReference>
<sequence>MSEKIFEDLNHAIVVGDIDEAGRLARQGLADNIDPMIITEKGMIPAMAIVSEKYDKKEYYLPQMLLSSEAFYEAFNILKSKMKVETAGKGKVLIGVVEGDVHDIGKNLVRIVLEANGFACIDMGRDVPIEDYLEKVAEEKPDFLMLSTLMTPTMLSMKRTLEGLVEEGLRDKIKVGVGGGPISWEFCKKIGADFYGDNEKEALKWVESAVEK</sequence>
<accession>A0A953JA14</accession>
<dbReference type="FunFam" id="3.40.50.280:FF:000003">
    <property type="entry name" value="Dimethylamine methyltransferase corrinoid protein"/>
    <property type="match status" value="1"/>
</dbReference>
<dbReference type="GO" id="GO:0050667">
    <property type="term" value="P:homocysteine metabolic process"/>
    <property type="evidence" value="ECO:0007669"/>
    <property type="project" value="TreeGrafter"/>
</dbReference>
<proteinExistence type="inferred from homology"/>
<dbReference type="GO" id="GO:0046653">
    <property type="term" value="P:tetrahydrofolate metabolic process"/>
    <property type="evidence" value="ECO:0007669"/>
    <property type="project" value="TreeGrafter"/>
</dbReference>
<evidence type="ECO:0000256" key="1">
    <source>
        <dbReference type="ARBA" id="ARBA00010854"/>
    </source>
</evidence>
<dbReference type="PANTHER" id="PTHR45833">
    <property type="entry name" value="METHIONINE SYNTHASE"/>
    <property type="match status" value="1"/>
</dbReference>
<comment type="caution">
    <text evidence="6">The sequence shown here is derived from an EMBL/GenBank/DDBJ whole genome shotgun (WGS) entry which is preliminary data.</text>
</comment>
<protein>
    <submittedName>
        <fullName evidence="6">Corrinoid protein</fullName>
    </submittedName>
</protein>
<dbReference type="AlphaFoldDB" id="A0A953JA14"/>
<keyword evidence="3" id="KW-0170">Cobalt</keyword>
<dbReference type="CDD" id="cd02070">
    <property type="entry name" value="corrinoid_protein_B12-BD"/>
    <property type="match status" value="1"/>
</dbReference>
<dbReference type="Pfam" id="PF02310">
    <property type="entry name" value="B12-binding"/>
    <property type="match status" value="1"/>
</dbReference>
<dbReference type="SMART" id="SM01018">
    <property type="entry name" value="B12-binding_2"/>
    <property type="match status" value="1"/>
</dbReference>
<dbReference type="SUPFAM" id="SSF47644">
    <property type="entry name" value="Methionine synthase domain"/>
    <property type="match status" value="1"/>
</dbReference>
<evidence type="ECO:0000259" key="4">
    <source>
        <dbReference type="PROSITE" id="PS51332"/>
    </source>
</evidence>
<dbReference type="InterPro" id="IPR003759">
    <property type="entry name" value="Cbl-bd_cap"/>
</dbReference>
<evidence type="ECO:0000256" key="2">
    <source>
        <dbReference type="ARBA" id="ARBA00022723"/>
    </source>
</evidence>
<dbReference type="SUPFAM" id="SSF52242">
    <property type="entry name" value="Cobalamin (vitamin B12)-binding domain"/>
    <property type="match status" value="1"/>
</dbReference>
<feature type="domain" description="B12-binding" evidence="4">
    <location>
        <begin position="89"/>
        <end position="212"/>
    </location>
</feature>
<dbReference type="InterPro" id="IPR050554">
    <property type="entry name" value="Met_Synthase/Corrinoid"/>
</dbReference>
<dbReference type="EMBL" id="JAIOIV010000017">
    <property type="protein sequence ID" value="MBZ0155019.1"/>
    <property type="molecule type" value="Genomic_DNA"/>
</dbReference>
<dbReference type="Gene3D" id="1.10.1240.10">
    <property type="entry name" value="Methionine synthase domain"/>
    <property type="match status" value="1"/>
</dbReference>
<feature type="domain" description="B12-binding N-terminal" evidence="5">
    <location>
        <begin position="1"/>
        <end position="90"/>
    </location>
</feature>
<comment type="similarity">
    <text evidence="1">Belongs to the methylamine corrinoid protein family.</text>
</comment>
<dbReference type="InterPro" id="IPR006158">
    <property type="entry name" value="Cobalamin-bd"/>
</dbReference>
<evidence type="ECO:0000256" key="3">
    <source>
        <dbReference type="ARBA" id="ARBA00023285"/>
    </source>
</evidence>
<dbReference type="PANTHER" id="PTHR45833:SF1">
    <property type="entry name" value="METHIONINE SYNTHASE"/>
    <property type="match status" value="1"/>
</dbReference>
<dbReference type="InterPro" id="IPR036724">
    <property type="entry name" value="Cobalamin-bd_sf"/>
</dbReference>
<reference evidence="6" key="2">
    <citation type="submission" date="2021-08" db="EMBL/GenBank/DDBJ databases">
        <authorList>
            <person name="Dalcin Martins P."/>
        </authorList>
    </citation>
    <scope>NUCLEOTIDE SEQUENCE</scope>
    <source>
        <strain evidence="6">MAG_39</strain>
    </source>
</reference>
<evidence type="ECO:0000313" key="6">
    <source>
        <dbReference type="EMBL" id="MBZ0155019.1"/>
    </source>
</evidence>
<dbReference type="Proteomes" id="UP000705867">
    <property type="component" value="Unassembled WGS sequence"/>
</dbReference>
<reference evidence="6" key="1">
    <citation type="journal article" date="2021" name="bioRxiv">
        <title>Unraveling nitrogen, sulfur and carbon metabolic pathways and microbial community transcriptional responses to substrate deprivation and toxicity stresses in a bioreactor mimicking anoxic brackish coastal sediment conditions.</title>
        <authorList>
            <person name="Martins P.D."/>
            <person name="Echeveste M.J."/>
            <person name="Arshad A."/>
            <person name="Kurth J."/>
            <person name="Ouboter H."/>
            <person name="Jetten M.S.M."/>
            <person name="Welte C.U."/>
        </authorList>
    </citation>
    <scope>NUCLEOTIDE SEQUENCE</scope>
    <source>
        <strain evidence="6">MAG_39</strain>
    </source>
</reference>
<dbReference type="InterPro" id="IPR036594">
    <property type="entry name" value="Meth_synthase_dom"/>
</dbReference>
<dbReference type="GO" id="GO:0046872">
    <property type="term" value="F:metal ion binding"/>
    <property type="evidence" value="ECO:0007669"/>
    <property type="project" value="UniProtKB-KW"/>
</dbReference>
<dbReference type="GO" id="GO:0008705">
    <property type="term" value="F:methionine synthase activity"/>
    <property type="evidence" value="ECO:0007669"/>
    <property type="project" value="TreeGrafter"/>
</dbReference>
<dbReference type="PROSITE" id="PS51332">
    <property type="entry name" value="B12_BINDING"/>
    <property type="match status" value="1"/>
</dbReference>